<accession>A0ABS1D7D3</accession>
<dbReference type="RefSeq" id="WP_133222297.1">
    <property type="nucleotide sequence ID" value="NZ_NRSG01000470.1"/>
</dbReference>
<dbReference type="Proteomes" id="UP000697995">
    <property type="component" value="Unassembled WGS sequence"/>
</dbReference>
<keyword evidence="2" id="KW-1185">Reference proteome</keyword>
<name>A0ABS1D7D3_9PROT</name>
<evidence type="ECO:0000313" key="2">
    <source>
        <dbReference type="Proteomes" id="UP000697995"/>
    </source>
</evidence>
<dbReference type="EMBL" id="NRSG01000470">
    <property type="protein sequence ID" value="MBK1662167.1"/>
    <property type="molecule type" value="Genomic_DNA"/>
</dbReference>
<reference evidence="1 2" key="1">
    <citation type="journal article" date="2020" name="Microorganisms">
        <title>Osmotic Adaptation and Compatible Solute Biosynthesis of Phototrophic Bacteria as Revealed from Genome Analyses.</title>
        <authorList>
            <person name="Imhoff J.F."/>
            <person name="Rahn T."/>
            <person name="Kunzel S."/>
            <person name="Keller A."/>
            <person name="Neulinger S.C."/>
        </authorList>
    </citation>
    <scope>NUCLEOTIDE SEQUENCE [LARGE SCALE GENOMIC DNA]</scope>
    <source>
        <strain evidence="1 2">DSM 15382</strain>
    </source>
</reference>
<protein>
    <submittedName>
        <fullName evidence="1">Uncharacterized protein</fullName>
    </submittedName>
</protein>
<organism evidence="1 2">
    <name type="scientific">Paracraurococcus ruber</name>
    <dbReference type="NCBI Taxonomy" id="77675"/>
    <lineage>
        <taxon>Bacteria</taxon>
        <taxon>Pseudomonadati</taxon>
        <taxon>Pseudomonadota</taxon>
        <taxon>Alphaproteobacteria</taxon>
        <taxon>Acetobacterales</taxon>
        <taxon>Roseomonadaceae</taxon>
        <taxon>Paracraurococcus</taxon>
    </lineage>
</organism>
<evidence type="ECO:0000313" key="1">
    <source>
        <dbReference type="EMBL" id="MBK1662167.1"/>
    </source>
</evidence>
<proteinExistence type="predicted"/>
<comment type="caution">
    <text evidence="1">The sequence shown here is derived from an EMBL/GenBank/DDBJ whole genome shotgun (WGS) entry which is preliminary data.</text>
</comment>
<gene>
    <name evidence="1" type="ORF">CKO45_28685</name>
</gene>
<sequence length="61" mass="5974">MSTQAAVGVNLSIGRRAQAGQSVEAVGPAGLLATNTLARGVNVAAGARSAASQRVLAQTAR</sequence>